<evidence type="ECO:0000313" key="1">
    <source>
        <dbReference type="EMBL" id="CAK5038759.1"/>
    </source>
</evidence>
<evidence type="ECO:0000313" key="2">
    <source>
        <dbReference type="Proteomes" id="UP001497535"/>
    </source>
</evidence>
<dbReference type="EMBL" id="CAVMJV010000009">
    <property type="protein sequence ID" value="CAK5038759.1"/>
    <property type="molecule type" value="Genomic_DNA"/>
</dbReference>
<reference evidence="1" key="1">
    <citation type="submission" date="2023-11" db="EMBL/GenBank/DDBJ databases">
        <authorList>
            <person name="Poullet M."/>
        </authorList>
    </citation>
    <scope>NUCLEOTIDE SEQUENCE</scope>
    <source>
        <strain evidence="1">E1834</strain>
    </source>
</reference>
<name>A0ACB0YA82_MELEN</name>
<gene>
    <name evidence="1" type="ORF">MENTE1834_LOCUS9724</name>
</gene>
<proteinExistence type="predicted"/>
<dbReference type="Proteomes" id="UP001497535">
    <property type="component" value="Unassembled WGS sequence"/>
</dbReference>
<comment type="caution">
    <text evidence="1">The sequence shown here is derived from an EMBL/GenBank/DDBJ whole genome shotgun (WGS) entry which is preliminary data.</text>
</comment>
<accession>A0ACB0YA82</accession>
<sequence>MDDEQEYEEYEQLGNDKYTNHIEKVKKVKPYLEALEKQVGDKEDMEGGPAVARPCHIINEDGVCKIDVCMYYFILFLNIG</sequence>
<keyword evidence="2" id="KW-1185">Reference proteome</keyword>
<protein>
    <submittedName>
        <fullName evidence="1">Uncharacterized protein</fullName>
    </submittedName>
</protein>
<organism evidence="1 2">
    <name type="scientific">Meloidogyne enterolobii</name>
    <name type="common">Root-knot nematode worm</name>
    <name type="synonym">Meloidogyne mayaguensis</name>
    <dbReference type="NCBI Taxonomy" id="390850"/>
    <lineage>
        <taxon>Eukaryota</taxon>
        <taxon>Metazoa</taxon>
        <taxon>Ecdysozoa</taxon>
        <taxon>Nematoda</taxon>
        <taxon>Chromadorea</taxon>
        <taxon>Rhabditida</taxon>
        <taxon>Tylenchina</taxon>
        <taxon>Tylenchomorpha</taxon>
        <taxon>Tylenchoidea</taxon>
        <taxon>Meloidogynidae</taxon>
        <taxon>Meloidogyninae</taxon>
        <taxon>Meloidogyne</taxon>
    </lineage>
</organism>